<gene>
    <name evidence="2" type="ORF">DFH08DRAFT_280721</name>
</gene>
<keyword evidence="3" id="KW-1185">Reference proteome</keyword>
<evidence type="ECO:0000313" key="2">
    <source>
        <dbReference type="EMBL" id="KAJ7336764.1"/>
    </source>
</evidence>
<dbReference type="InterPro" id="IPR000719">
    <property type="entry name" value="Prot_kinase_dom"/>
</dbReference>
<feature type="domain" description="Protein kinase" evidence="1">
    <location>
        <begin position="46"/>
        <end position="314"/>
    </location>
</feature>
<name>A0AAD7EL81_9AGAR</name>
<dbReference type="Proteomes" id="UP001218218">
    <property type="component" value="Unassembled WGS sequence"/>
</dbReference>
<dbReference type="InterPro" id="IPR051681">
    <property type="entry name" value="Ser/Thr_Kinases-Pseudokinases"/>
</dbReference>
<dbReference type="GO" id="GO:0005524">
    <property type="term" value="F:ATP binding"/>
    <property type="evidence" value="ECO:0007669"/>
    <property type="project" value="InterPro"/>
</dbReference>
<keyword evidence="2" id="KW-0418">Kinase</keyword>
<comment type="caution">
    <text evidence="2">The sequence shown here is derived from an EMBL/GenBank/DDBJ whole genome shotgun (WGS) entry which is preliminary data.</text>
</comment>
<dbReference type="AlphaFoldDB" id="A0AAD7EL81"/>
<dbReference type="Gene3D" id="1.10.510.10">
    <property type="entry name" value="Transferase(Phosphotransferase) domain 1"/>
    <property type="match status" value="1"/>
</dbReference>
<reference evidence="2" key="1">
    <citation type="submission" date="2023-03" db="EMBL/GenBank/DDBJ databases">
        <title>Massive genome expansion in bonnet fungi (Mycena s.s.) driven by repeated elements and novel gene families across ecological guilds.</title>
        <authorList>
            <consortium name="Lawrence Berkeley National Laboratory"/>
            <person name="Harder C.B."/>
            <person name="Miyauchi S."/>
            <person name="Viragh M."/>
            <person name="Kuo A."/>
            <person name="Thoen E."/>
            <person name="Andreopoulos B."/>
            <person name="Lu D."/>
            <person name="Skrede I."/>
            <person name="Drula E."/>
            <person name="Henrissat B."/>
            <person name="Morin E."/>
            <person name="Kohler A."/>
            <person name="Barry K."/>
            <person name="LaButti K."/>
            <person name="Morin E."/>
            <person name="Salamov A."/>
            <person name="Lipzen A."/>
            <person name="Mereny Z."/>
            <person name="Hegedus B."/>
            <person name="Baldrian P."/>
            <person name="Stursova M."/>
            <person name="Weitz H."/>
            <person name="Taylor A."/>
            <person name="Grigoriev I.V."/>
            <person name="Nagy L.G."/>
            <person name="Martin F."/>
            <person name="Kauserud H."/>
        </authorList>
    </citation>
    <scope>NUCLEOTIDE SEQUENCE</scope>
    <source>
        <strain evidence="2">CBHHK002</strain>
    </source>
</reference>
<protein>
    <submittedName>
        <fullName evidence="2">Kinase-like domain-containing protein</fullName>
    </submittedName>
</protein>
<dbReference type="PROSITE" id="PS00109">
    <property type="entry name" value="PROTEIN_KINASE_TYR"/>
    <property type="match status" value="1"/>
</dbReference>
<dbReference type="InterPro" id="IPR008266">
    <property type="entry name" value="Tyr_kinase_AS"/>
</dbReference>
<dbReference type="GO" id="GO:0004674">
    <property type="term" value="F:protein serine/threonine kinase activity"/>
    <property type="evidence" value="ECO:0007669"/>
    <property type="project" value="TreeGrafter"/>
</dbReference>
<proteinExistence type="predicted"/>
<dbReference type="PROSITE" id="PS50011">
    <property type="entry name" value="PROTEIN_KINASE_DOM"/>
    <property type="match status" value="1"/>
</dbReference>
<keyword evidence="2" id="KW-0808">Transferase</keyword>
<evidence type="ECO:0000259" key="1">
    <source>
        <dbReference type="PROSITE" id="PS50011"/>
    </source>
</evidence>
<dbReference type="SUPFAM" id="SSF56112">
    <property type="entry name" value="Protein kinase-like (PK-like)"/>
    <property type="match status" value="1"/>
</dbReference>
<sequence length="319" mass="35318">MDAVQDVIDRGSLSNSHMSRARRLVVRLSAASDQLPSSLFITGVTGHDEQPTFRGGFGDVYRASYGGNTVALKRIRIFQLNTQSELKRIRLQFCREALVWRTLQHEYILPLIGIDRETFPLSFCMVSPWMKHGTVLKYLSQHRRANVDKLVAEGLGYLHSMNIVHGDLRGTNILVSDELNACLADFGLTSVIAASSTSDTSSTNHAGSTRWLAPELMQPRAFGCDRCVRTPASDVYAFACVCLELHTGRPPFLDLNLDAPVILKVIAGERPTRPDTAMSDDLWELVTAAWAQNFCDRPDIDTIIGSMRTKNAGVLPKQG</sequence>
<dbReference type="PANTHER" id="PTHR44329">
    <property type="entry name" value="SERINE/THREONINE-PROTEIN KINASE TNNI3K-RELATED"/>
    <property type="match status" value="1"/>
</dbReference>
<dbReference type="EMBL" id="JARIHO010000030">
    <property type="protein sequence ID" value="KAJ7336764.1"/>
    <property type="molecule type" value="Genomic_DNA"/>
</dbReference>
<dbReference type="InterPro" id="IPR011009">
    <property type="entry name" value="Kinase-like_dom_sf"/>
</dbReference>
<accession>A0AAD7EL81</accession>
<evidence type="ECO:0000313" key="3">
    <source>
        <dbReference type="Proteomes" id="UP001218218"/>
    </source>
</evidence>
<dbReference type="PANTHER" id="PTHR44329:SF214">
    <property type="entry name" value="PROTEIN KINASE DOMAIN-CONTAINING PROTEIN"/>
    <property type="match status" value="1"/>
</dbReference>
<organism evidence="2 3">
    <name type="scientific">Mycena albidolilacea</name>
    <dbReference type="NCBI Taxonomy" id="1033008"/>
    <lineage>
        <taxon>Eukaryota</taxon>
        <taxon>Fungi</taxon>
        <taxon>Dikarya</taxon>
        <taxon>Basidiomycota</taxon>
        <taxon>Agaricomycotina</taxon>
        <taxon>Agaricomycetes</taxon>
        <taxon>Agaricomycetidae</taxon>
        <taxon>Agaricales</taxon>
        <taxon>Marasmiineae</taxon>
        <taxon>Mycenaceae</taxon>
        <taxon>Mycena</taxon>
    </lineage>
</organism>
<dbReference type="Pfam" id="PF07714">
    <property type="entry name" value="PK_Tyr_Ser-Thr"/>
    <property type="match status" value="1"/>
</dbReference>
<dbReference type="InterPro" id="IPR001245">
    <property type="entry name" value="Ser-Thr/Tyr_kinase_cat_dom"/>
</dbReference>